<dbReference type="EMBL" id="BPLR01020830">
    <property type="protein sequence ID" value="GIX83058.1"/>
    <property type="molecule type" value="Genomic_DNA"/>
</dbReference>
<gene>
    <name evidence="1" type="ORF">CEXT_448371</name>
</gene>
<evidence type="ECO:0000313" key="1">
    <source>
        <dbReference type="EMBL" id="GIX83058.1"/>
    </source>
</evidence>
<name>A0AAV4NGS8_CAEEX</name>
<organism evidence="1 2">
    <name type="scientific">Caerostris extrusa</name>
    <name type="common">Bark spider</name>
    <name type="synonym">Caerostris bankana</name>
    <dbReference type="NCBI Taxonomy" id="172846"/>
    <lineage>
        <taxon>Eukaryota</taxon>
        <taxon>Metazoa</taxon>
        <taxon>Ecdysozoa</taxon>
        <taxon>Arthropoda</taxon>
        <taxon>Chelicerata</taxon>
        <taxon>Arachnida</taxon>
        <taxon>Araneae</taxon>
        <taxon>Araneomorphae</taxon>
        <taxon>Entelegynae</taxon>
        <taxon>Araneoidea</taxon>
        <taxon>Araneidae</taxon>
        <taxon>Caerostris</taxon>
    </lineage>
</organism>
<evidence type="ECO:0000313" key="2">
    <source>
        <dbReference type="Proteomes" id="UP001054945"/>
    </source>
</evidence>
<accession>A0AAV4NGS8</accession>
<dbReference type="AlphaFoldDB" id="A0AAV4NGS8"/>
<dbReference type="Proteomes" id="UP001054945">
    <property type="component" value="Unassembled WGS sequence"/>
</dbReference>
<comment type="caution">
    <text evidence="1">The sequence shown here is derived from an EMBL/GenBank/DDBJ whole genome shotgun (WGS) entry which is preliminary data.</text>
</comment>
<sequence>MRGGLICRRHKGIDLKRKQRGPEKLIEKKKKKVLTVTGIKPKMAWIILRRQRSQVSIKAHPMNAKSADELQFGQGVSKVEWKGEVSITSKPCMRNEKGGAGHAMT</sequence>
<reference evidence="1 2" key="1">
    <citation type="submission" date="2021-06" db="EMBL/GenBank/DDBJ databases">
        <title>Caerostris extrusa draft genome.</title>
        <authorList>
            <person name="Kono N."/>
            <person name="Arakawa K."/>
        </authorList>
    </citation>
    <scope>NUCLEOTIDE SEQUENCE [LARGE SCALE GENOMIC DNA]</scope>
</reference>
<proteinExistence type="predicted"/>
<keyword evidence="2" id="KW-1185">Reference proteome</keyword>
<protein>
    <submittedName>
        <fullName evidence="1">Uncharacterized protein</fullName>
    </submittedName>
</protein>